<accession>A0ABM6RBS3</accession>
<gene>
    <name evidence="1" type="ORF">PhaeoP66_01031</name>
    <name evidence="2" type="ORF">PhaeoP66_04641</name>
</gene>
<dbReference type="RefSeq" id="WP_102873894.1">
    <property type="nucleotide sequence ID" value="NZ_CP010705.1"/>
</dbReference>
<sequence length="75" mass="8279">MSDYYIQVDVSRDTMVEEVGGNIEQAPYVLAGVAERIRPGTTTFDDFCDALQELDGEGKAALQNFCQRISDNLST</sequence>
<keyword evidence="3" id="KW-1185">Reference proteome</keyword>
<geneLocation type="plasmid" evidence="2 3">
    <name>pP66_i</name>
</geneLocation>
<proteinExistence type="predicted"/>
<dbReference type="Proteomes" id="UP000236536">
    <property type="component" value="Plasmid pP66_i"/>
</dbReference>
<reference evidence="1 3" key="2">
    <citation type="journal article" date="2017" name="Int. J. Syst. Evol. Microbiol.">
        <title>Adaptation of Surface-Associated Bacteria to the Open Ocean: A Genomically Distinct Subpopulation of Phaeobacter gallaeciensis Colonizes Pacific Mesozooplankton.</title>
        <authorList>
            <person name="Freese H.M."/>
            <person name="Methner A."/>
            <person name="Overmann J."/>
        </authorList>
    </citation>
    <scope>NUCLEOTIDE SEQUENCE [LARGE SCALE GENOMIC DNA]</scope>
    <source>
        <strain evidence="1 3">P66</strain>
        <plasmid evidence="2 3">pP66_i</plasmid>
    </source>
</reference>
<reference evidence="1 3" key="1">
    <citation type="journal article" date="2017" name="Genome Biol. Evol.">
        <title>Trajectories and Drivers of Genome Evolution in Surface-Associated Marine Phaeobacter.</title>
        <authorList>
            <person name="Freese H.M."/>
            <person name="Sikorski J."/>
            <person name="Bunk B."/>
            <person name="Scheuner C."/>
            <person name="Meier-Kolthoff J.P."/>
            <person name="Sproer C."/>
            <person name="Gram L."/>
            <person name="Overmann J."/>
        </authorList>
    </citation>
    <scope>NUCLEOTIDE SEQUENCE [LARGE SCALE GENOMIC DNA]</scope>
    <source>
        <strain evidence="1 3">P66</strain>
        <plasmid evidence="2 3">pP66_i</plasmid>
    </source>
</reference>
<dbReference type="Proteomes" id="UP000236536">
    <property type="component" value="Chromosome"/>
</dbReference>
<protein>
    <submittedName>
        <fullName evidence="1">Uncharacterized protein</fullName>
    </submittedName>
</protein>
<keyword evidence="2" id="KW-0614">Plasmid</keyword>
<evidence type="ECO:0000313" key="2">
    <source>
        <dbReference type="EMBL" id="AUQ97367.1"/>
    </source>
</evidence>
<evidence type="ECO:0000313" key="1">
    <source>
        <dbReference type="EMBL" id="AUQ93835.1"/>
    </source>
</evidence>
<dbReference type="EMBL" id="CP010714">
    <property type="protein sequence ID" value="AUQ97367.1"/>
    <property type="molecule type" value="Genomic_DNA"/>
</dbReference>
<name>A0ABM6RBS3_9RHOB</name>
<organism evidence="1 3">
    <name type="scientific">Phaeobacter inhibens</name>
    <dbReference type="NCBI Taxonomy" id="221822"/>
    <lineage>
        <taxon>Bacteria</taxon>
        <taxon>Pseudomonadati</taxon>
        <taxon>Pseudomonadota</taxon>
        <taxon>Alphaproteobacteria</taxon>
        <taxon>Rhodobacterales</taxon>
        <taxon>Roseobacteraceae</taxon>
        <taxon>Phaeobacter</taxon>
    </lineage>
</organism>
<dbReference type="EMBL" id="CP010705">
    <property type="protein sequence ID" value="AUQ93835.1"/>
    <property type="molecule type" value="Genomic_DNA"/>
</dbReference>
<evidence type="ECO:0000313" key="3">
    <source>
        <dbReference type="Proteomes" id="UP000236536"/>
    </source>
</evidence>